<dbReference type="EMBL" id="FNIG01000011">
    <property type="protein sequence ID" value="SDN91300.1"/>
    <property type="molecule type" value="Genomic_DNA"/>
</dbReference>
<dbReference type="Proteomes" id="UP000199334">
    <property type="component" value="Unassembled WGS sequence"/>
</dbReference>
<dbReference type="AlphaFoldDB" id="A0A1H0F9M6"/>
<evidence type="ECO:0000313" key="3">
    <source>
        <dbReference type="Proteomes" id="UP000199334"/>
    </source>
</evidence>
<protein>
    <submittedName>
        <fullName evidence="2">Uncharacterized protein</fullName>
    </submittedName>
</protein>
<dbReference type="RefSeq" id="WP_143001449.1">
    <property type="nucleotide sequence ID" value="NZ_BJVZ01000047.1"/>
</dbReference>
<accession>A0A1H0F9M6</accession>
<reference evidence="2 3" key="1">
    <citation type="submission" date="2016-10" db="EMBL/GenBank/DDBJ databases">
        <authorList>
            <person name="de Groot N.N."/>
        </authorList>
    </citation>
    <scope>NUCLEOTIDE SEQUENCE [LARGE SCALE GENOMIC DNA]</scope>
    <source>
        <strain evidence="2 3">CGMCC 1.3442</strain>
    </source>
</reference>
<proteinExistence type="predicted"/>
<evidence type="ECO:0000256" key="1">
    <source>
        <dbReference type="SAM" id="MobiDB-lite"/>
    </source>
</evidence>
<name>A0A1H0F9M6_9BACI</name>
<evidence type="ECO:0000313" key="2">
    <source>
        <dbReference type="EMBL" id="SDN91300.1"/>
    </source>
</evidence>
<sequence length="146" mass="17102">MKPTVSEQDIYIINEQETEINKEGANTAGHSEVSNWDFKKAQFETSRNPKKGSQEILNRDTSNTYINNTEDEEEINNNTREKKQFSFTKTDQQVLEILEQKPIYEKAGEFLYSQIVPRADIQGTILELEKHNVEFFKWEHLKESSI</sequence>
<feature type="region of interest" description="Disordered" evidence="1">
    <location>
        <begin position="44"/>
        <end position="80"/>
    </location>
</feature>
<keyword evidence="3" id="KW-1185">Reference proteome</keyword>
<organism evidence="2 3">
    <name type="scientific">Tenuibacillus multivorans</name>
    <dbReference type="NCBI Taxonomy" id="237069"/>
    <lineage>
        <taxon>Bacteria</taxon>
        <taxon>Bacillati</taxon>
        <taxon>Bacillota</taxon>
        <taxon>Bacilli</taxon>
        <taxon>Bacillales</taxon>
        <taxon>Bacillaceae</taxon>
        <taxon>Tenuibacillus</taxon>
    </lineage>
</organism>
<gene>
    <name evidence="2" type="ORF">SAMN05216498_0196</name>
</gene>